<accession>A0AAN6ZED5</accession>
<reference evidence="5" key="2">
    <citation type="submission" date="2023-05" db="EMBL/GenBank/DDBJ databases">
        <authorList>
            <consortium name="Lawrence Berkeley National Laboratory"/>
            <person name="Steindorff A."/>
            <person name="Hensen N."/>
            <person name="Bonometti L."/>
            <person name="Westerberg I."/>
            <person name="Brannstrom I.O."/>
            <person name="Guillou S."/>
            <person name="Cros-Aarteil S."/>
            <person name="Calhoun S."/>
            <person name="Haridas S."/>
            <person name="Kuo A."/>
            <person name="Mondo S."/>
            <person name="Pangilinan J."/>
            <person name="Riley R."/>
            <person name="Labutti K."/>
            <person name="Andreopoulos B."/>
            <person name="Lipzen A."/>
            <person name="Chen C."/>
            <person name="Yanf M."/>
            <person name="Daum C."/>
            <person name="Ng V."/>
            <person name="Clum A."/>
            <person name="Ohm R."/>
            <person name="Martin F."/>
            <person name="Silar P."/>
            <person name="Natvig D."/>
            <person name="Lalanne C."/>
            <person name="Gautier V."/>
            <person name="Ament-Velasquez S.L."/>
            <person name="Kruys A."/>
            <person name="Hutchinson M.I."/>
            <person name="Powell A.J."/>
            <person name="Barry K."/>
            <person name="Miller A.N."/>
            <person name="Grigoriev I.V."/>
            <person name="Debuchy R."/>
            <person name="Gladieux P."/>
            <person name="Thoren M.H."/>
            <person name="Johannesson H."/>
        </authorList>
    </citation>
    <scope>NUCLEOTIDE SEQUENCE</scope>
    <source>
        <strain evidence="5">CBS 123565</strain>
    </source>
</reference>
<evidence type="ECO:0000256" key="3">
    <source>
        <dbReference type="PROSITE-ProRule" id="PRU00023"/>
    </source>
</evidence>
<feature type="repeat" description="ANK" evidence="3">
    <location>
        <begin position="1413"/>
        <end position="1445"/>
    </location>
</feature>
<dbReference type="Pfam" id="PF12796">
    <property type="entry name" value="Ank_2"/>
    <property type="match status" value="1"/>
</dbReference>
<sequence>MASAVVGQDRRLARVQQLAAEWGLHTPPPVAPPTPSPPPRTPADDFHAEELLKRRRMSVNPDRNSQGSIKRAFSSSKKTLETNEIFEVLDAHVANGGAPGVADALIAKLLFSGGDLNVSSVRNKTNLLSRKRRTESLERSRVLQKAIENRQADMVAVLVRHADPSTLDAALPYAMRTADPVMVQMLLSRGANAAQTQDAQDAFRQMCIMGGHGDLIGLILQSDGRPPPSWLSLAMVDAARKGCLPTVLRLSRASADGEYNKAEALKTAIAQCRVDIALAILTATKPPTPGGQGVMESFSQLLDHATIGPNEKMVLTEALLCAGAWGDPVSVALSRACDTDFYDMVSLLVAYGASVEFQDASIVRHAVARGRSSLIQLLLSEQTVLGPIHASQCVASIPKTISPEDRHAILSLLLRKGARGSPLHDALIDAVCAGDLQSAELLLTPHFPGMPVVPSQGPSDGRRSVVYARHEMASVDYKNGLALSIAVKTGNLSMAKRLLAGKPSTQTLDQVFPLVHGLQSANRYHMAECFLAAGISRSCISAALVHATEEQPPHRDANLISILLRHNADVNFGDGAGILSAITIQDLPLLGTLLRGQPSPQIMASAMARAMAVDDRRVRYEMVRLLLGAGAGRAGAEVSEALTQLLPAKPVDMQLVSLLLEQGQADANFGQGLPVALAIEDPDPMVLELVLQHGSPNPDTLYRGLDALSEMPTGPTKAAKVDSILRRSKNKEMLNAVLLKEVQTLLRGPSEGRQLAVLASLLSAGADINAHKAAALCCAVKAADAPIVDLLFTANPTPASLAAALPQSLNIPDPMDRLAYTHKLIESGAPNAEVNRALVYAIAAHPTDHPLIALLAPHAESADGEALMAGVKVKSPGVVRIVLEKSPKKCTPAVLRNAFQEATRVKDKEARVAICMSLLEHGVSGPVVSDALLAAAADGDLILGGVLVNYGASVEHQDGQAIVEACGAGSPEVLGMLLGSKVEVNSQTLLKGFRAAAEVRDLSRRAEVFSLLLDKGVTGEVIDAQLVSAAKFGNDGERLVRLLLKSGANVDYNSGEAIWNATREAMMAILKLMLGVESARDQQTRPSTATLLRALKASRKLGRDPRYQVIDWLFQAGLPPCEEIDIALNRAVKGDPDPRLIQLLLKHGASPLVNGCETLTDAAQLLLVDVLALLLETEIPEKDVSWAFQQAFTPATASTWLSERGVRVAKMLLQKGAGGESLALALTIAIDAYGSEQDEIARQFANILLQSKVDVNYEGGLVLQRAAQRADSELIQQVLQQRPNSHSISMAFPHILDADLSEDDMSSLIDVFVDYHDGEERLDVMFAHPEFEPVVFRALGKFPRSVKILQALLHAGYYHDQHTTIRAMDEAGEDEQVSLLFWALFQPQKRVSSAVIELLIDRGAKINFETRLSKQTPLMLAIQNRRPDIVKTLILAGAEVDVSDATGNTPMTMATRIGGDLGTSMMSNVLAADPSINDGSLHNAARDLNLKAMEVLVEYGHEPDFPSTLHGGRSALGELCLNAAHAGPLTAAQEKQMEKAMAFLLRCDSDVTVQSSGKSVLLLALHSADPIPTTRALLKVGLWKHINKPDNHFTDGTHTYSPTQYASRLLPPSPAQPRLLDLLRANRASDVYYANDGPQPADAVNLPPELLRAEHERRAREARIATEHDDHALALARTREVARVHDEIFTARAQVEAARAQRQHETALGQLQARQAAEQAGFAAELQRRGAERAAAAAHEQWVTQGRVARARLVAEAEMEVEGRRRGLMVEWERTAARQREADALGLSQLRIREREAVERIDAAADARTVKRLAEHRRLVEGQNTLAARLASGGVDGRRQVGYITGELD</sequence>
<organism evidence="5 6">
    <name type="scientific">Trichocladium antarcticum</name>
    <dbReference type="NCBI Taxonomy" id="1450529"/>
    <lineage>
        <taxon>Eukaryota</taxon>
        <taxon>Fungi</taxon>
        <taxon>Dikarya</taxon>
        <taxon>Ascomycota</taxon>
        <taxon>Pezizomycotina</taxon>
        <taxon>Sordariomycetes</taxon>
        <taxon>Sordariomycetidae</taxon>
        <taxon>Sordariales</taxon>
        <taxon>Chaetomiaceae</taxon>
        <taxon>Trichocladium</taxon>
    </lineage>
</organism>
<feature type="compositionally biased region" description="Pro residues" evidence="4">
    <location>
        <begin position="26"/>
        <end position="41"/>
    </location>
</feature>
<proteinExistence type="predicted"/>
<dbReference type="PROSITE" id="PS50088">
    <property type="entry name" value="ANK_REPEAT"/>
    <property type="match status" value="1"/>
</dbReference>
<evidence type="ECO:0000313" key="6">
    <source>
        <dbReference type="Proteomes" id="UP001304895"/>
    </source>
</evidence>
<keyword evidence="2 3" id="KW-0040">ANK repeat</keyword>
<feature type="region of interest" description="Disordered" evidence="4">
    <location>
        <begin position="19"/>
        <end position="75"/>
    </location>
</feature>
<evidence type="ECO:0008006" key="7">
    <source>
        <dbReference type="Google" id="ProtNLM"/>
    </source>
</evidence>
<dbReference type="SUPFAM" id="SSF48403">
    <property type="entry name" value="Ankyrin repeat"/>
    <property type="match status" value="4"/>
</dbReference>
<evidence type="ECO:0000256" key="1">
    <source>
        <dbReference type="ARBA" id="ARBA00022737"/>
    </source>
</evidence>
<dbReference type="SMART" id="SM00248">
    <property type="entry name" value="ANK"/>
    <property type="match status" value="14"/>
</dbReference>
<dbReference type="PANTHER" id="PTHR24123:SF33">
    <property type="entry name" value="PROTEIN HOS4"/>
    <property type="match status" value="1"/>
</dbReference>
<feature type="compositionally biased region" description="Basic and acidic residues" evidence="4">
    <location>
        <begin position="42"/>
        <end position="52"/>
    </location>
</feature>
<dbReference type="InterPro" id="IPR051165">
    <property type="entry name" value="Multifunctional_ANK_Repeat"/>
</dbReference>
<keyword evidence="6" id="KW-1185">Reference proteome</keyword>
<feature type="compositionally biased region" description="Polar residues" evidence="4">
    <location>
        <begin position="61"/>
        <end position="75"/>
    </location>
</feature>
<dbReference type="InterPro" id="IPR036770">
    <property type="entry name" value="Ankyrin_rpt-contain_sf"/>
</dbReference>
<gene>
    <name evidence="5" type="ORF">BT67DRAFT_434109</name>
</gene>
<dbReference type="Proteomes" id="UP001304895">
    <property type="component" value="Unassembled WGS sequence"/>
</dbReference>
<dbReference type="InterPro" id="IPR002110">
    <property type="entry name" value="Ankyrin_rpt"/>
</dbReference>
<dbReference type="PANTHER" id="PTHR24123">
    <property type="entry name" value="ANKYRIN REPEAT-CONTAINING"/>
    <property type="match status" value="1"/>
</dbReference>
<keyword evidence="1" id="KW-0677">Repeat</keyword>
<evidence type="ECO:0000256" key="4">
    <source>
        <dbReference type="SAM" id="MobiDB-lite"/>
    </source>
</evidence>
<reference evidence="5" key="1">
    <citation type="journal article" date="2023" name="Mol. Phylogenet. Evol.">
        <title>Genome-scale phylogeny and comparative genomics of the fungal order Sordariales.</title>
        <authorList>
            <person name="Hensen N."/>
            <person name="Bonometti L."/>
            <person name="Westerberg I."/>
            <person name="Brannstrom I.O."/>
            <person name="Guillou S."/>
            <person name="Cros-Aarteil S."/>
            <person name="Calhoun S."/>
            <person name="Haridas S."/>
            <person name="Kuo A."/>
            <person name="Mondo S."/>
            <person name="Pangilinan J."/>
            <person name="Riley R."/>
            <person name="LaButti K."/>
            <person name="Andreopoulos B."/>
            <person name="Lipzen A."/>
            <person name="Chen C."/>
            <person name="Yan M."/>
            <person name="Daum C."/>
            <person name="Ng V."/>
            <person name="Clum A."/>
            <person name="Steindorff A."/>
            <person name="Ohm R.A."/>
            <person name="Martin F."/>
            <person name="Silar P."/>
            <person name="Natvig D.O."/>
            <person name="Lalanne C."/>
            <person name="Gautier V."/>
            <person name="Ament-Velasquez S.L."/>
            <person name="Kruys A."/>
            <person name="Hutchinson M.I."/>
            <person name="Powell A.J."/>
            <person name="Barry K."/>
            <person name="Miller A.N."/>
            <person name="Grigoriev I.V."/>
            <person name="Debuchy R."/>
            <person name="Gladieux P."/>
            <person name="Hiltunen Thoren M."/>
            <person name="Johannesson H."/>
        </authorList>
    </citation>
    <scope>NUCLEOTIDE SEQUENCE</scope>
    <source>
        <strain evidence="5">CBS 123565</strain>
    </source>
</reference>
<evidence type="ECO:0000256" key="2">
    <source>
        <dbReference type="ARBA" id="ARBA00023043"/>
    </source>
</evidence>
<dbReference type="Gene3D" id="1.25.40.20">
    <property type="entry name" value="Ankyrin repeat-containing domain"/>
    <property type="match status" value="7"/>
</dbReference>
<dbReference type="PROSITE" id="PS50297">
    <property type="entry name" value="ANK_REP_REGION"/>
    <property type="match status" value="1"/>
</dbReference>
<protein>
    <recommendedName>
        <fullName evidence="7">Ankyrin repeat containing protein</fullName>
    </recommendedName>
</protein>
<dbReference type="EMBL" id="MU853408">
    <property type="protein sequence ID" value="KAK4134676.1"/>
    <property type="molecule type" value="Genomic_DNA"/>
</dbReference>
<evidence type="ECO:0000313" key="5">
    <source>
        <dbReference type="EMBL" id="KAK4134676.1"/>
    </source>
</evidence>
<comment type="caution">
    <text evidence="5">The sequence shown here is derived from an EMBL/GenBank/DDBJ whole genome shotgun (WGS) entry which is preliminary data.</text>
</comment>
<name>A0AAN6ZED5_9PEZI</name>